<keyword evidence="13" id="KW-0862">Zinc</keyword>
<dbReference type="FunFam" id="3.20.20.70:FF:000004">
    <property type="entry name" value="Ribulose-phosphate 3-epimerase"/>
    <property type="match status" value="1"/>
</dbReference>
<keyword evidence="8 10" id="KW-0479">Metal-binding</keyword>
<comment type="function">
    <text evidence="10">Catalyzes the reversible epimerization of D-ribulose 5-phosphate to D-xylulose 5-phosphate.</text>
</comment>
<feature type="binding site" evidence="10 13">
    <location>
        <position position="69"/>
    </location>
    <ligand>
        <name>a divalent metal cation</name>
        <dbReference type="ChEBI" id="CHEBI:60240"/>
    </ligand>
</feature>
<comment type="cofactor">
    <cofactor evidence="2">
        <name>Mn(2+)</name>
        <dbReference type="ChEBI" id="CHEBI:29035"/>
    </cofactor>
</comment>
<dbReference type="EC" id="5.1.3.1" evidence="7 10"/>
<comment type="cofactor">
    <cofactor evidence="4">
        <name>Zn(2+)</name>
        <dbReference type="ChEBI" id="CHEBI:29105"/>
    </cofactor>
</comment>
<evidence type="ECO:0000256" key="13">
    <source>
        <dbReference type="PIRSR" id="PIRSR001461-2"/>
    </source>
</evidence>
<feature type="binding site" evidence="14">
    <location>
        <position position="180"/>
    </location>
    <ligand>
        <name>substrate</name>
    </ligand>
</feature>
<dbReference type="NCBIfam" id="TIGR01163">
    <property type="entry name" value="rpe"/>
    <property type="match status" value="1"/>
</dbReference>
<keyword evidence="13" id="KW-0464">Manganese</keyword>
<dbReference type="AlphaFoldDB" id="A0AA87Q8E1"/>
<gene>
    <name evidence="10 15" type="primary">rpe</name>
    <name evidence="15" type="ORF">RRH01S_28_00390</name>
</gene>
<feature type="binding site" evidence="10">
    <location>
        <begin position="178"/>
        <end position="180"/>
    </location>
    <ligand>
        <name>substrate</name>
    </ligand>
</feature>
<comment type="pathway">
    <text evidence="10">Carbohydrate degradation.</text>
</comment>
<comment type="similarity">
    <text evidence="6 10 11">Belongs to the ribulose-phosphate 3-epimerase family.</text>
</comment>
<comment type="caution">
    <text evidence="15">The sequence shown here is derived from an EMBL/GenBank/DDBJ whole genome shotgun (WGS) entry which is preliminary data.</text>
</comment>
<dbReference type="InterPro" id="IPR011060">
    <property type="entry name" value="RibuloseP-bd_barrel"/>
</dbReference>
<feature type="binding site" evidence="10 14">
    <location>
        <begin position="200"/>
        <end position="201"/>
    </location>
    <ligand>
        <name>substrate</name>
    </ligand>
</feature>
<evidence type="ECO:0000256" key="6">
    <source>
        <dbReference type="ARBA" id="ARBA00009541"/>
    </source>
</evidence>
<proteinExistence type="inferred from homology"/>
<feature type="binding site" evidence="10 14">
    <location>
        <position position="69"/>
    </location>
    <ligand>
        <name>substrate</name>
    </ligand>
</feature>
<evidence type="ECO:0000256" key="14">
    <source>
        <dbReference type="PIRSR" id="PIRSR001461-3"/>
    </source>
</evidence>
<feature type="binding site" evidence="10 13">
    <location>
        <position position="35"/>
    </location>
    <ligand>
        <name>a divalent metal cation</name>
        <dbReference type="ChEBI" id="CHEBI:60240"/>
    </ligand>
</feature>
<dbReference type="InterPro" id="IPR026019">
    <property type="entry name" value="Ribul_P_3_epim"/>
</dbReference>
<keyword evidence="10 11" id="KW-0119">Carbohydrate metabolism</keyword>
<feature type="active site" description="Proton donor" evidence="10 12">
    <location>
        <position position="178"/>
    </location>
</feature>
<name>A0AA87Q8E1_RHIRH</name>
<dbReference type="NCBIfam" id="NF004076">
    <property type="entry name" value="PRK05581.1-4"/>
    <property type="match status" value="1"/>
</dbReference>
<dbReference type="HAMAP" id="MF_02227">
    <property type="entry name" value="RPE"/>
    <property type="match status" value="1"/>
</dbReference>
<dbReference type="GO" id="GO:0019323">
    <property type="term" value="P:pentose catabolic process"/>
    <property type="evidence" value="ECO:0007669"/>
    <property type="project" value="UniProtKB-UniRule"/>
</dbReference>
<dbReference type="CDD" id="cd00429">
    <property type="entry name" value="RPE"/>
    <property type="match status" value="1"/>
</dbReference>
<dbReference type="GO" id="GO:0006098">
    <property type="term" value="P:pentose-phosphate shunt"/>
    <property type="evidence" value="ECO:0007669"/>
    <property type="project" value="UniProtKB-UniRule"/>
</dbReference>
<feature type="binding site" evidence="10 14">
    <location>
        <begin position="145"/>
        <end position="148"/>
    </location>
    <ligand>
        <name>substrate</name>
    </ligand>
</feature>
<dbReference type="PIRSF" id="PIRSF001461">
    <property type="entry name" value="RPE"/>
    <property type="match status" value="1"/>
</dbReference>
<dbReference type="Proteomes" id="UP000026941">
    <property type="component" value="Unassembled WGS sequence"/>
</dbReference>
<feature type="active site" description="Proton acceptor" evidence="10 12">
    <location>
        <position position="37"/>
    </location>
</feature>
<feature type="binding site" evidence="10 14">
    <location>
        <position position="10"/>
    </location>
    <ligand>
        <name>substrate</name>
    </ligand>
</feature>
<dbReference type="GO" id="GO:0004750">
    <property type="term" value="F:D-ribulose-phosphate 3-epimerase activity"/>
    <property type="evidence" value="ECO:0007669"/>
    <property type="project" value="UniProtKB-UniRule"/>
</dbReference>
<evidence type="ECO:0000256" key="8">
    <source>
        <dbReference type="ARBA" id="ARBA00022723"/>
    </source>
</evidence>
<dbReference type="Gene3D" id="3.20.20.70">
    <property type="entry name" value="Aldolase class I"/>
    <property type="match status" value="1"/>
</dbReference>
<dbReference type="GO" id="GO:0046872">
    <property type="term" value="F:metal ion binding"/>
    <property type="evidence" value="ECO:0007669"/>
    <property type="project" value="UniProtKB-UniRule"/>
</dbReference>
<keyword evidence="13" id="KW-0170">Cobalt</keyword>
<dbReference type="PROSITE" id="PS01085">
    <property type="entry name" value="RIBUL_P_3_EPIMER_1"/>
    <property type="match status" value="1"/>
</dbReference>
<protein>
    <recommendedName>
        <fullName evidence="7 10">Ribulose-phosphate 3-epimerase</fullName>
        <ecNumber evidence="7 10">5.1.3.1</ecNumber>
    </recommendedName>
</protein>
<evidence type="ECO:0000313" key="16">
    <source>
        <dbReference type="Proteomes" id="UP000026941"/>
    </source>
</evidence>
<evidence type="ECO:0000256" key="11">
    <source>
        <dbReference type="PIRNR" id="PIRNR001461"/>
    </source>
</evidence>
<feature type="binding site" evidence="10 13">
    <location>
        <position position="37"/>
    </location>
    <ligand>
        <name>a divalent metal cation</name>
        <dbReference type="ChEBI" id="CHEBI:60240"/>
    </ligand>
</feature>
<evidence type="ECO:0000256" key="7">
    <source>
        <dbReference type="ARBA" id="ARBA00013188"/>
    </source>
</evidence>
<dbReference type="GO" id="GO:0005737">
    <property type="term" value="C:cytoplasm"/>
    <property type="evidence" value="ECO:0007669"/>
    <property type="project" value="UniProtKB-ARBA"/>
</dbReference>
<comment type="catalytic activity">
    <reaction evidence="1 10 11">
        <text>D-ribulose 5-phosphate = D-xylulose 5-phosphate</text>
        <dbReference type="Rhea" id="RHEA:13677"/>
        <dbReference type="ChEBI" id="CHEBI:57737"/>
        <dbReference type="ChEBI" id="CHEBI:58121"/>
        <dbReference type="EC" id="5.1.3.1"/>
    </reaction>
</comment>
<evidence type="ECO:0000256" key="3">
    <source>
        <dbReference type="ARBA" id="ARBA00001941"/>
    </source>
</evidence>
<feature type="binding site" evidence="10 13">
    <location>
        <position position="178"/>
    </location>
    <ligand>
        <name>a divalent metal cation</name>
        <dbReference type="ChEBI" id="CHEBI:60240"/>
    </ligand>
</feature>
<comment type="cofactor">
    <cofactor evidence="3">
        <name>Co(2+)</name>
        <dbReference type="ChEBI" id="CHEBI:48828"/>
    </cofactor>
</comment>
<evidence type="ECO:0000256" key="9">
    <source>
        <dbReference type="ARBA" id="ARBA00023235"/>
    </source>
</evidence>
<accession>A0AA87Q8E1</accession>
<reference evidence="15 16" key="1">
    <citation type="submission" date="2014-05" db="EMBL/GenBank/DDBJ databases">
        <title>Whole genome shotgun sequence of Rhizobium rhizogenes NBRC 13257.</title>
        <authorList>
            <person name="Katano-Makiyama Y."/>
            <person name="Hosoyama A."/>
            <person name="Hashimoto M."/>
            <person name="Hosoyama Y."/>
            <person name="Noguchi M."/>
            <person name="Tsuchikane K."/>
            <person name="Kimura A."/>
            <person name="Ohji S."/>
            <person name="Ichikawa N."/>
            <person name="Yamazoe A."/>
            <person name="Fujita N."/>
        </authorList>
    </citation>
    <scope>NUCLEOTIDE SEQUENCE [LARGE SCALE GENOMIC DNA]</scope>
    <source>
        <strain evidence="15 16">NBRC 13257</strain>
    </source>
</reference>
<dbReference type="PANTHER" id="PTHR11749">
    <property type="entry name" value="RIBULOSE-5-PHOSPHATE-3-EPIMERASE"/>
    <property type="match status" value="1"/>
</dbReference>
<dbReference type="InterPro" id="IPR000056">
    <property type="entry name" value="Ribul_P_3_epim-like"/>
</dbReference>
<dbReference type="GeneID" id="86848234"/>
<evidence type="ECO:0000256" key="1">
    <source>
        <dbReference type="ARBA" id="ARBA00001782"/>
    </source>
</evidence>
<comment type="cofactor">
    <cofactor evidence="10 13">
        <name>a divalent metal cation</name>
        <dbReference type="ChEBI" id="CHEBI:60240"/>
    </cofactor>
    <text evidence="10 13">Binds 1 divalent metal cation per subunit.</text>
</comment>
<dbReference type="Pfam" id="PF00834">
    <property type="entry name" value="Ribul_P_3_epim"/>
    <property type="match status" value="1"/>
</dbReference>
<evidence type="ECO:0000256" key="10">
    <source>
        <dbReference type="HAMAP-Rule" id="MF_02227"/>
    </source>
</evidence>
<evidence type="ECO:0000256" key="4">
    <source>
        <dbReference type="ARBA" id="ARBA00001947"/>
    </source>
</evidence>
<evidence type="ECO:0000256" key="12">
    <source>
        <dbReference type="PIRSR" id="PIRSR001461-1"/>
    </source>
</evidence>
<keyword evidence="9 10" id="KW-0413">Isomerase</keyword>
<comment type="cofactor">
    <cofactor evidence="5">
        <name>Fe(2+)</name>
        <dbReference type="ChEBI" id="CHEBI:29033"/>
    </cofactor>
</comment>
<dbReference type="InterPro" id="IPR013785">
    <property type="entry name" value="Aldolase_TIM"/>
</dbReference>
<dbReference type="SUPFAM" id="SSF51366">
    <property type="entry name" value="Ribulose-phoshate binding barrel"/>
    <property type="match status" value="1"/>
</dbReference>
<organism evidence="15 16">
    <name type="scientific">Rhizobium rhizogenes NBRC 13257</name>
    <dbReference type="NCBI Taxonomy" id="1220581"/>
    <lineage>
        <taxon>Bacteria</taxon>
        <taxon>Pseudomonadati</taxon>
        <taxon>Pseudomonadota</taxon>
        <taxon>Alphaproteobacteria</taxon>
        <taxon>Hyphomicrobiales</taxon>
        <taxon>Rhizobiaceae</taxon>
        <taxon>Rhizobium/Agrobacterium group</taxon>
        <taxon>Rhizobium</taxon>
    </lineage>
</organism>
<evidence type="ECO:0000313" key="15">
    <source>
        <dbReference type="EMBL" id="GAJ96963.1"/>
    </source>
</evidence>
<dbReference type="RefSeq" id="WP_007690862.1">
    <property type="nucleotide sequence ID" value="NZ_BAYX01000028.1"/>
</dbReference>
<sequence>MKPDNRIAPSILACNLARLAEECSAAIRAGGDLIHFDVMDNRFVPNLSFGAPLLKSLREDGFDGYVDVHLMTYEADGLIESFVEAGANSITIHYEATPHVHRSLNRIRELGCDVGLAVNISTPLDFLPYLKDRLDMLLVMTINPGFGGQALIPAALPKIEMARSLFEADRLSTHIQVDGGVKLSNIRTIADAGADTFVVGSDFFSADDYAERVAQFRAQLA</sequence>
<evidence type="ECO:0000256" key="5">
    <source>
        <dbReference type="ARBA" id="ARBA00001954"/>
    </source>
</evidence>
<dbReference type="EMBL" id="BAYX01000028">
    <property type="protein sequence ID" value="GAJ96963.1"/>
    <property type="molecule type" value="Genomic_DNA"/>
</dbReference>
<evidence type="ECO:0000256" key="2">
    <source>
        <dbReference type="ARBA" id="ARBA00001936"/>
    </source>
</evidence>